<organism evidence="2 3">
    <name type="scientific">Mangrovivirga cuniculi</name>
    <dbReference type="NCBI Taxonomy" id="2715131"/>
    <lineage>
        <taxon>Bacteria</taxon>
        <taxon>Pseudomonadati</taxon>
        <taxon>Bacteroidota</taxon>
        <taxon>Cytophagia</taxon>
        <taxon>Cytophagales</taxon>
        <taxon>Mangrovivirgaceae</taxon>
        <taxon>Mangrovivirga</taxon>
    </lineage>
</organism>
<dbReference type="EMBL" id="CP028923">
    <property type="protein sequence ID" value="QCK13889.1"/>
    <property type="molecule type" value="Genomic_DNA"/>
</dbReference>
<gene>
    <name evidence="2" type="ORF">DCC35_03490</name>
</gene>
<keyword evidence="1" id="KW-0472">Membrane</keyword>
<accession>A0A4D7JBY6</accession>
<keyword evidence="3" id="KW-1185">Reference proteome</keyword>
<evidence type="ECO:0000313" key="3">
    <source>
        <dbReference type="Proteomes" id="UP000298616"/>
    </source>
</evidence>
<keyword evidence="1" id="KW-1133">Transmembrane helix</keyword>
<proteinExistence type="predicted"/>
<sequence length="366" mass="42545">MTSFISSSDMKKLLFKIFLLCLSVLIINVIIKQFITLPVTWGFERLDSKYNHFTENLEKYNTLMIGSSRLYRQVNVGTFDSINNRSGIDTKTFNFGVHTMSAADTYRFLDALSDSLENGDLDNVFIELMNTNHVSVKNLGTIRSTFWYDKESVVFGVRSILNSNRSTINKIYGSISHLLSYSLEFTNAGYISNYLEYQTIDTKSEKYQYYLGPYQSGYFPLMDEMIDPTTDEADRSVLKARYEDFLRDTSSATTYKNISIESYSDQSYDSFNQYHYNYLEGIISKLESKGIRVFILFPPRQTKENYMELIPILNQFPEEQVISVSSGIEYPELYLAKYSFDFGHLNNEGSELFTREISRKFRKKIK</sequence>
<protein>
    <recommendedName>
        <fullName evidence="4">DUF1574 domain-containing protein</fullName>
    </recommendedName>
</protein>
<evidence type="ECO:0000256" key="1">
    <source>
        <dbReference type="SAM" id="Phobius"/>
    </source>
</evidence>
<keyword evidence="1" id="KW-0812">Transmembrane</keyword>
<dbReference type="AlphaFoldDB" id="A0A4D7JBY6"/>
<dbReference type="Proteomes" id="UP000298616">
    <property type="component" value="Chromosome"/>
</dbReference>
<name>A0A4D7JBY6_9BACT</name>
<evidence type="ECO:0008006" key="4">
    <source>
        <dbReference type="Google" id="ProtNLM"/>
    </source>
</evidence>
<feature type="transmembrane region" description="Helical" evidence="1">
    <location>
        <begin position="13"/>
        <end position="31"/>
    </location>
</feature>
<evidence type="ECO:0000313" key="2">
    <source>
        <dbReference type="EMBL" id="QCK13889.1"/>
    </source>
</evidence>
<reference evidence="2 3" key="1">
    <citation type="submission" date="2018-04" db="EMBL/GenBank/DDBJ databases">
        <title>Complete genome uncultured novel isolate.</title>
        <authorList>
            <person name="Merlino G."/>
        </authorList>
    </citation>
    <scope>NUCLEOTIDE SEQUENCE [LARGE SCALE GENOMIC DNA]</scope>
    <source>
        <strain evidence="3">R1DC9</strain>
    </source>
</reference>
<dbReference type="KEGG" id="fpf:DCC35_03490"/>